<dbReference type="InterPro" id="IPR015378">
    <property type="entry name" value="Transposase-like_Mu_C"/>
</dbReference>
<dbReference type="InterPro" id="IPR036397">
    <property type="entry name" value="RNaseH_sf"/>
</dbReference>
<organism evidence="2 3">
    <name type="scientific">Dictyobacter arantiisoli</name>
    <dbReference type="NCBI Taxonomy" id="2014874"/>
    <lineage>
        <taxon>Bacteria</taxon>
        <taxon>Bacillati</taxon>
        <taxon>Chloroflexota</taxon>
        <taxon>Ktedonobacteria</taxon>
        <taxon>Ktedonobacterales</taxon>
        <taxon>Dictyobacteraceae</taxon>
        <taxon>Dictyobacter</taxon>
    </lineage>
</organism>
<reference evidence="2 3" key="1">
    <citation type="submission" date="2019-01" db="EMBL/GenBank/DDBJ databases">
        <title>Draft genome sequence of Dictyobacter sp. Uno17.</title>
        <authorList>
            <person name="Wang C.M."/>
            <person name="Zheng Y."/>
            <person name="Sakai Y."/>
            <person name="Abe K."/>
            <person name="Yokota A."/>
            <person name="Yabe S."/>
        </authorList>
    </citation>
    <scope>NUCLEOTIDE SEQUENCE [LARGE SCALE GENOMIC DNA]</scope>
    <source>
        <strain evidence="2 3">Uno17</strain>
    </source>
</reference>
<dbReference type="InterPro" id="IPR012337">
    <property type="entry name" value="RNaseH-like_sf"/>
</dbReference>
<accession>A0A5A5TIG9</accession>
<dbReference type="RefSeq" id="WP_172632427.1">
    <property type="nucleotide sequence ID" value="NZ_BIXY01000109.1"/>
</dbReference>
<dbReference type="Pfam" id="PF00665">
    <property type="entry name" value="rve"/>
    <property type="match status" value="1"/>
</dbReference>
<protein>
    <submittedName>
        <fullName evidence="2">Transposase</fullName>
    </submittedName>
</protein>
<gene>
    <name evidence="2" type="ORF">KDI_49650</name>
</gene>
<comment type="caution">
    <text evidence="2">The sequence shown here is derived from an EMBL/GenBank/DDBJ whole genome shotgun (WGS) entry which is preliminary data.</text>
</comment>
<evidence type="ECO:0000259" key="1">
    <source>
        <dbReference type="PROSITE" id="PS50994"/>
    </source>
</evidence>
<dbReference type="Pfam" id="PF09299">
    <property type="entry name" value="Mu-transpos_C"/>
    <property type="match status" value="1"/>
</dbReference>
<dbReference type="PANTHER" id="PTHR35004:SF6">
    <property type="entry name" value="TRANSPOSASE"/>
    <property type="match status" value="1"/>
</dbReference>
<dbReference type="EMBL" id="BIXY01000109">
    <property type="protein sequence ID" value="GCF11401.1"/>
    <property type="molecule type" value="Genomic_DNA"/>
</dbReference>
<evidence type="ECO:0000313" key="3">
    <source>
        <dbReference type="Proteomes" id="UP000322530"/>
    </source>
</evidence>
<feature type="domain" description="Integrase catalytic" evidence="1">
    <location>
        <begin position="156"/>
        <end position="353"/>
    </location>
</feature>
<dbReference type="InterPro" id="IPR009057">
    <property type="entry name" value="Homeodomain-like_sf"/>
</dbReference>
<dbReference type="SUPFAM" id="SSF46689">
    <property type="entry name" value="Homeodomain-like"/>
    <property type="match status" value="1"/>
</dbReference>
<evidence type="ECO:0000313" key="2">
    <source>
        <dbReference type="EMBL" id="GCF11401.1"/>
    </source>
</evidence>
<proteinExistence type="predicted"/>
<dbReference type="SUPFAM" id="SSF50610">
    <property type="entry name" value="mu transposase, C-terminal domain"/>
    <property type="match status" value="1"/>
</dbReference>
<dbReference type="InterPro" id="IPR055247">
    <property type="entry name" value="InsJ-like_HTH"/>
</dbReference>
<dbReference type="PROSITE" id="PS50994">
    <property type="entry name" value="INTEGRASE"/>
    <property type="match status" value="1"/>
</dbReference>
<dbReference type="SUPFAM" id="SSF53098">
    <property type="entry name" value="Ribonuclease H-like"/>
    <property type="match status" value="1"/>
</dbReference>
<dbReference type="GO" id="GO:0003676">
    <property type="term" value="F:nucleic acid binding"/>
    <property type="evidence" value="ECO:0007669"/>
    <property type="project" value="InterPro"/>
</dbReference>
<dbReference type="InterPro" id="IPR009004">
    <property type="entry name" value="Transposase_Mu_C"/>
</dbReference>
<dbReference type="Pfam" id="PF13518">
    <property type="entry name" value="HTH_28"/>
    <property type="match status" value="1"/>
</dbReference>
<name>A0A5A5TIG9_9CHLR</name>
<keyword evidence="3" id="KW-1185">Reference proteome</keyword>
<dbReference type="Proteomes" id="UP000322530">
    <property type="component" value="Unassembled WGS sequence"/>
</dbReference>
<dbReference type="GO" id="GO:0015074">
    <property type="term" value="P:DNA integration"/>
    <property type="evidence" value="ECO:0007669"/>
    <property type="project" value="InterPro"/>
</dbReference>
<dbReference type="Gene3D" id="3.30.420.10">
    <property type="entry name" value="Ribonuclease H-like superfamily/Ribonuclease H"/>
    <property type="match status" value="1"/>
</dbReference>
<dbReference type="PANTHER" id="PTHR35004">
    <property type="entry name" value="TRANSPOSASE RV3428C-RELATED"/>
    <property type="match status" value="1"/>
</dbReference>
<dbReference type="InterPro" id="IPR001584">
    <property type="entry name" value="Integrase_cat-core"/>
</dbReference>
<dbReference type="Gene3D" id="2.30.30.130">
    <property type="entry name" value="Transposase, Mu, C-terminal"/>
    <property type="match status" value="1"/>
</dbReference>
<dbReference type="AlphaFoldDB" id="A0A5A5TIG9"/>
<sequence length="507" mass="58836">MGDIPELLTEMSEQVRKEALTRYEIIRAYLEGDCSQVDLARCSGVPVKTLQRWVARYQAYGLRGLGRLQRSDKGTRRAMPQEQRLLIEGLALQPPRRSMATIHRLVCEASRQHGWPLPGYRRVCQIVRGVSPALLTLAHEGRVAHRETYDLLYRREASRPNEVWQADHYKLPIWLVNEQGHAARPWLTVILDDYSRVVVGYRLTWIAPTALHTALTLRQAILRKEDARWPVHGIPAKFYTDHGSDFTSAHLEQSAAELHMQVQFSERGNPRGRGKIERFFQTVEQLLLERLPGYAPKERGAKPDELDEARAKAARLSLAEFDYGFRTWLLEQYHQRPHRELRGTPLARWEEQGFVPLVPESPEQLDLLLLTVSKERRVQQDGIAFEGYRYMHSTLAAYVGEHVVIRYDPADMAEIRVYFQRRFLCRAICPELSDSAVSRAEIVAARKERRAWERGQLRERKAVVKRFGVKRPAELAGFENEWDRESDVFDSGEETLEVNELKRYEHE</sequence>